<keyword evidence="1" id="KW-0732">Signal</keyword>
<organism evidence="3 4">
    <name type="scientific">Barnesiella intestinihominis YIT 11860</name>
    <dbReference type="NCBI Taxonomy" id="742726"/>
    <lineage>
        <taxon>Bacteria</taxon>
        <taxon>Pseudomonadati</taxon>
        <taxon>Bacteroidota</taxon>
        <taxon>Bacteroidia</taxon>
        <taxon>Bacteroidales</taxon>
        <taxon>Barnesiellaceae</taxon>
        <taxon>Barnesiella</taxon>
    </lineage>
</organism>
<keyword evidence="4" id="KW-1185">Reference proteome</keyword>
<evidence type="ECO:0000256" key="1">
    <source>
        <dbReference type="SAM" id="SignalP"/>
    </source>
</evidence>
<evidence type="ECO:0000313" key="4">
    <source>
        <dbReference type="Proteomes" id="UP000006044"/>
    </source>
</evidence>
<dbReference type="PANTHER" id="PTHR35535">
    <property type="entry name" value="HEAT SHOCK PROTEIN HSLJ"/>
    <property type="match status" value="1"/>
</dbReference>
<feature type="domain" description="DUF306" evidence="2">
    <location>
        <begin position="148"/>
        <end position="256"/>
    </location>
</feature>
<dbReference type="PROSITE" id="PS51257">
    <property type="entry name" value="PROKAR_LIPOPROTEIN"/>
    <property type="match status" value="1"/>
</dbReference>
<sequence>MNAKKMYLSVFLGVLLLSSCKTARDMVSENDICGEWNVVEIQGEPVRAQSNPFIGFDTKKGRVYGYSGCNRIMGSLDLSRDNKIELGHMASTLMACPDMELEGKLIEVLSTVKNVKRAGKNKIALYASDKEPVMLLSKRFSVVPLSELEGEWNIVKVYGDTLSTDLEVRPGVKFDIADGRISGNSGCNRITGELRSDETVENSISFHGVAATRMMCPDMETEKNILSALNNVRTYGILENGNLVFFTAGGAAVLELKRNK</sequence>
<accession>K0XBJ3</accession>
<dbReference type="InterPro" id="IPR005184">
    <property type="entry name" value="DUF306_Meta_HslJ"/>
</dbReference>
<comment type="caution">
    <text evidence="3">The sequence shown here is derived from an EMBL/GenBank/DDBJ whole genome shotgun (WGS) entry which is preliminary data.</text>
</comment>
<reference evidence="3 4" key="1">
    <citation type="submission" date="2012-08" db="EMBL/GenBank/DDBJ databases">
        <title>The Genome Sequence of Barnesiella intestinihominis YIT 11860.</title>
        <authorList>
            <consortium name="The Broad Institute Genome Sequencing Platform"/>
            <person name="Earl A."/>
            <person name="Ward D."/>
            <person name="Feldgarden M."/>
            <person name="Gevers D."/>
            <person name="Morotomi M."/>
            <person name="Walker B."/>
            <person name="Young S.K."/>
            <person name="Zeng Q."/>
            <person name="Gargeya S."/>
            <person name="Fitzgerald M."/>
            <person name="Haas B."/>
            <person name="Abouelleil A."/>
            <person name="Alvarado L."/>
            <person name="Arachchi H.M."/>
            <person name="Berlin A.M."/>
            <person name="Chapman S.B."/>
            <person name="Goldberg J."/>
            <person name="Griggs A."/>
            <person name="Gujja S."/>
            <person name="Hansen M."/>
            <person name="Howarth C."/>
            <person name="Imamovic A."/>
            <person name="Larimer J."/>
            <person name="McCowen C."/>
            <person name="Montmayeur A."/>
            <person name="Murphy C."/>
            <person name="Neiman D."/>
            <person name="Pearson M."/>
            <person name="Priest M."/>
            <person name="Roberts A."/>
            <person name="Saif S."/>
            <person name="Shea T."/>
            <person name="Sisk P."/>
            <person name="Sykes S."/>
            <person name="Wortman J."/>
            <person name="Nusbaum C."/>
            <person name="Birren B."/>
        </authorList>
    </citation>
    <scope>NUCLEOTIDE SEQUENCE [LARGE SCALE GENOMIC DNA]</scope>
    <source>
        <strain evidence="3 4">YIT 11860</strain>
    </source>
</reference>
<gene>
    <name evidence="3" type="ORF">HMPREF9448_00884</name>
</gene>
<dbReference type="HOGENOM" id="CLU_058026_2_0_10"/>
<dbReference type="EMBL" id="ADLE01000007">
    <property type="protein sequence ID" value="EJZ65154.1"/>
    <property type="molecule type" value="Genomic_DNA"/>
</dbReference>
<dbReference type="AlphaFoldDB" id="K0XBJ3"/>
<name>K0XBJ3_9BACT</name>
<dbReference type="PANTHER" id="PTHR35535:SF1">
    <property type="entry name" value="HEAT SHOCK PROTEIN HSLJ"/>
    <property type="match status" value="1"/>
</dbReference>
<protein>
    <recommendedName>
        <fullName evidence="2">DUF306 domain-containing protein</fullName>
    </recommendedName>
</protein>
<feature type="signal peptide" evidence="1">
    <location>
        <begin position="1"/>
        <end position="23"/>
    </location>
</feature>
<dbReference type="OrthoDB" id="880459at2"/>
<proteinExistence type="predicted"/>
<dbReference type="InterPro" id="IPR038670">
    <property type="entry name" value="HslJ-like_sf"/>
</dbReference>
<dbReference type="Gene3D" id="2.40.128.270">
    <property type="match status" value="2"/>
</dbReference>
<feature type="domain" description="DUF306" evidence="2">
    <location>
        <begin position="34"/>
        <end position="135"/>
    </location>
</feature>
<dbReference type="PATRIC" id="fig|742726.3.peg.947"/>
<dbReference type="STRING" id="742726.HMPREF9448_00884"/>
<dbReference type="InterPro" id="IPR053147">
    <property type="entry name" value="Hsp_HslJ-like"/>
</dbReference>
<evidence type="ECO:0000259" key="2">
    <source>
        <dbReference type="Pfam" id="PF03724"/>
    </source>
</evidence>
<dbReference type="eggNOG" id="COG3187">
    <property type="taxonomic scope" value="Bacteria"/>
</dbReference>
<feature type="chain" id="PRO_5003840996" description="DUF306 domain-containing protein" evidence="1">
    <location>
        <begin position="24"/>
        <end position="260"/>
    </location>
</feature>
<dbReference type="RefSeq" id="WP_008861378.1">
    <property type="nucleotide sequence ID" value="NZ_JH815203.1"/>
</dbReference>
<dbReference type="Pfam" id="PF03724">
    <property type="entry name" value="META"/>
    <property type="match status" value="2"/>
</dbReference>
<dbReference type="Proteomes" id="UP000006044">
    <property type="component" value="Unassembled WGS sequence"/>
</dbReference>
<evidence type="ECO:0000313" key="3">
    <source>
        <dbReference type="EMBL" id="EJZ65154.1"/>
    </source>
</evidence>
<dbReference type="GeneID" id="77848193"/>